<gene>
    <name evidence="6" type="ORF">WG926_14235</name>
</gene>
<keyword evidence="3" id="KW-0238">DNA-binding</keyword>
<dbReference type="RefSeq" id="WP_345933040.1">
    <property type="nucleotide sequence ID" value="NZ_JBBKTV010000004.1"/>
</dbReference>
<dbReference type="CDD" id="cd08422">
    <property type="entry name" value="PBP2_CrgA_like"/>
    <property type="match status" value="1"/>
</dbReference>
<evidence type="ECO:0000259" key="5">
    <source>
        <dbReference type="PROSITE" id="PS50931"/>
    </source>
</evidence>
<dbReference type="InterPro" id="IPR036390">
    <property type="entry name" value="WH_DNA-bd_sf"/>
</dbReference>
<evidence type="ECO:0000256" key="2">
    <source>
        <dbReference type="ARBA" id="ARBA00023015"/>
    </source>
</evidence>
<evidence type="ECO:0000256" key="1">
    <source>
        <dbReference type="ARBA" id="ARBA00009437"/>
    </source>
</evidence>
<dbReference type="Pfam" id="PF00126">
    <property type="entry name" value="HTH_1"/>
    <property type="match status" value="1"/>
</dbReference>
<sequence>MKYLPVRSRLQILSDLRAVEIFLSLVETENLTRTAEALSIAPSTVSKKLTELELRANVRLFHRTTRQLSVTPAGQAFYRHCARLLDEAEAVERTLNPDAEDPAGLIRMTTPTALGERVVGPLIPGFLRRYPKISVELDTSARTVSLLSEGFDLSIRLVHASNLTDNDTVLSWNRRRFCASPAYLARHGTPQHPSELSQHNCLAMRLGSTGDSWVYTEDGRSRTVSITGSLRSNNAHFLAEAAAEDVGIVLMGPFVVEEFLRDGRLVRILVGYEPRDTAVSAIMSDGAMASQHVSLFVDYLKSVWPLPGQPEPDGQ</sequence>
<evidence type="ECO:0000313" key="6">
    <source>
        <dbReference type="EMBL" id="MEN2989470.1"/>
    </source>
</evidence>
<organism evidence="6 7">
    <name type="scientific">Tistrella arctica</name>
    <dbReference type="NCBI Taxonomy" id="3133430"/>
    <lineage>
        <taxon>Bacteria</taxon>
        <taxon>Pseudomonadati</taxon>
        <taxon>Pseudomonadota</taxon>
        <taxon>Alphaproteobacteria</taxon>
        <taxon>Geminicoccales</taxon>
        <taxon>Geminicoccaceae</taxon>
        <taxon>Tistrella</taxon>
    </lineage>
</organism>
<dbReference type="EMBL" id="JBBKTW010000005">
    <property type="protein sequence ID" value="MEN2989470.1"/>
    <property type="molecule type" value="Genomic_DNA"/>
</dbReference>
<evidence type="ECO:0000313" key="7">
    <source>
        <dbReference type="Proteomes" id="UP001413721"/>
    </source>
</evidence>
<keyword evidence="2" id="KW-0805">Transcription regulation</keyword>
<dbReference type="InterPro" id="IPR000847">
    <property type="entry name" value="LysR_HTH_N"/>
</dbReference>
<dbReference type="InterPro" id="IPR005119">
    <property type="entry name" value="LysR_subst-bd"/>
</dbReference>
<keyword evidence="7" id="KW-1185">Reference proteome</keyword>
<name>A0ABU9YKY2_9PROT</name>
<dbReference type="PANTHER" id="PTHR30537">
    <property type="entry name" value="HTH-TYPE TRANSCRIPTIONAL REGULATOR"/>
    <property type="match status" value="1"/>
</dbReference>
<dbReference type="PROSITE" id="PS50931">
    <property type="entry name" value="HTH_LYSR"/>
    <property type="match status" value="1"/>
</dbReference>
<dbReference type="Gene3D" id="1.10.10.10">
    <property type="entry name" value="Winged helix-like DNA-binding domain superfamily/Winged helix DNA-binding domain"/>
    <property type="match status" value="1"/>
</dbReference>
<accession>A0ABU9YKY2</accession>
<keyword evidence="4" id="KW-0804">Transcription</keyword>
<dbReference type="Gene3D" id="3.40.190.290">
    <property type="match status" value="1"/>
</dbReference>
<dbReference type="InterPro" id="IPR058163">
    <property type="entry name" value="LysR-type_TF_proteobact-type"/>
</dbReference>
<dbReference type="Pfam" id="PF03466">
    <property type="entry name" value="LysR_substrate"/>
    <property type="match status" value="1"/>
</dbReference>
<protein>
    <submittedName>
        <fullName evidence="6">LysR substrate-binding domain-containing protein</fullName>
    </submittedName>
</protein>
<dbReference type="SUPFAM" id="SSF53850">
    <property type="entry name" value="Periplasmic binding protein-like II"/>
    <property type="match status" value="1"/>
</dbReference>
<dbReference type="SUPFAM" id="SSF46785">
    <property type="entry name" value="Winged helix' DNA-binding domain"/>
    <property type="match status" value="1"/>
</dbReference>
<comment type="caution">
    <text evidence="6">The sequence shown here is derived from an EMBL/GenBank/DDBJ whole genome shotgun (WGS) entry which is preliminary data.</text>
</comment>
<dbReference type="PANTHER" id="PTHR30537:SF5">
    <property type="entry name" value="HTH-TYPE TRANSCRIPTIONAL ACTIVATOR TTDR-RELATED"/>
    <property type="match status" value="1"/>
</dbReference>
<proteinExistence type="inferred from homology"/>
<dbReference type="Proteomes" id="UP001413721">
    <property type="component" value="Unassembled WGS sequence"/>
</dbReference>
<comment type="similarity">
    <text evidence="1">Belongs to the LysR transcriptional regulatory family.</text>
</comment>
<feature type="domain" description="HTH lysR-type" evidence="5">
    <location>
        <begin position="15"/>
        <end position="71"/>
    </location>
</feature>
<evidence type="ECO:0000256" key="4">
    <source>
        <dbReference type="ARBA" id="ARBA00023163"/>
    </source>
</evidence>
<evidence type="ECO:0000256" key="3">
    <source>
        <dbReference type="ARBA" id="ARBA00023125"/>
    </source>
</evidence>
<dbReference type="InterPro" id="IPR036388">
    <property type="entry name" value="WH-like_DNA-bd_sf"/>
</dbReference>
<reference evidence="6 7" key="1">
    <citation type="submission" date="2024-03" db="EMBL/GenBank/DDBJ databases">
        <title>High-quality draft genome sequencing of Tistrella sp. BH-R2-4.</title>
        <authorList>
            <person name="Dong C."/>
        </authorList>
    </citation>
    <scope>NUCLEOTIDE SEQUENCE [LARGE SCALE GENOMIC DNA]</scope>
    <source>
        <strain evidence="6 7">BH-R2-4</strain>
    </source>
</reference>